<keyword evidence="7" id="KW-1185">Reference proteome</keyword>
<dbReference type="RefSeq" id="WP_069962819.1">
    <property type="nucleotide sequence ID" value="NZ_CP016094.1"/>
</dbReference>
<comment type="cofactor">
    <cofactor evidence="1">
        <name>Zn(2+)</name>
        <dbReference type="ChEBI" id="CHEBI:29105"/>
    </cofactor>
</comment>
<dbReference type="AlphaFoldDB" id="A0A1D8AXU8"/>
<dbReference type="Pfam" id="PF00753">
    <property type="entry name" value="Lactamase_B"/>
    <property type="match status" value="1"/>
</dbReference>
<dbReference type="Gene3D" id="3.60.15.10">
    <property type="entry name" value="Ribonuclease Z/Hydroxyacylglutathione hydrolase-like"/>
    <property type="match status" value="1"/>
</dbReference>
<dbReference type="OrthoDB" id="9802248at2"/>
<evidence type="ECO:0000313" key="6">
    <source>
        <dbReference type="EMBL" id="AOS45697.1"/>
    </source>
</evidence>
<dbReference type="PANTHER" id="PTHR46233:SF3">
    <property type="entry name" value="HYDROXYACYLGLUTATHIONE HYDROLASE GLOC"/>
    <property type="match status" value="1"/>
</dbReference>
<dbReference type="EMBL" id="CP016094">
    <property type="protein sequence ID" value="AOS45697.1"/>
    <property type="molecule type" value="Genomic_DNA"/>
</dbReference>
<dbReference type="STRING" id="1838286.Verru16b_02784"/>
<organism evidence="6 7">
    <name type="scientific">Lacunisphaera limnophila</name>
    <dbReference type="NCBI Taxonomy" id="1838286"/>
    <lineage>
        <taxon>Bacteria</taxon>
        <taxon>Pseudomonadati</taxon>
        <taxon>Verrucomicrobiota</taxon>
        <taxon>Opitutia</taxon>
        <taxon>Opitutales</taxon>
        <taxon>Opitutaceae</taxon>
        <taxon>Lacunisphaera</taxon>
    </lineage>
</organism>
<accession>A0A1D8AXU8</accession>
<reference evidence="6 7" key="1">
    <citation type="submission" date="2016-06" db="EMBL/GenBank/DDBJ databases">
        <title>Three novel species with peptidoglycan cell walls form the new genus Lacunisphaera gen. nov. in the family Opitutaceae of the verrucomicrobial subdivision 4.</title>
        <authorList>
            <person name="Rast P."/>
            <person name="Gloeckner I."/>
            <person name="Jogler M."/>
            <person name="Boedeker C."/>
            <person name="Jeske O."/>
            <person name="Wiegand S."/>
            <person name="Reinhardt R."/>
            <person name="Schumann P."/>
            <person name="Rohde M."/>
            <person name="Spring S."/>
            <person name="Gloeckner F.O."/>
            <person name="Jogler C."/>
        </authorList>
    </citation>
    <scope>NUCLEOTIDE SEQUENCE [LARGE SCALE GENOMIC DNA]</scope>
    <source>
        <strain evidence="6 7">IG16b</strain>
    </source>
</reference>
<evidence type="ECO:0000256" key="4">
    <source>
        <dbReference type="ARBA" id="ARBA00022833"/>
    </source>
</evidence>
<dbReference type="SMART" id="SM00849">
    <property type="entry name" value="Lactamase_B"/>
    <property type="match status" value="1"/>
</dbReference>
<evidence type="ECO:0000259" key="5">
    <source>
        <dbReference type="SMART" id="SM00849"/>
    </source>
</evidence>
<dbReference type="GO" id="GO:0016787">
    <property type="term" value="F:hydrolase activity"/>
    <property type="evidence" value="ECO:0007669"/>
    <property type="project" value="UniProtKB-KW"/>
</dbReference>
<dbReference type="SUPFAM" id="SSF56281">
    <property type="entry name" value="Metallo-hydrolase/oxidoreductase"/>
    <property type="match status" value="1"/>
</dbReference>
<dbReference type="Proteomes" id="UP000095228">
    <property type="component" value="Chromosome"/>
</dbReference>
<keyword evidence="2" id="KW-0479">Metal-binding</keyword>
<dbReference type="GO" id="GO:0046872">
    <property type="term" value="F:metal ion binding"/>
    <property type="evidence" value="ECO:0007669"/>
    <property type="project" value="UniProtKB-KW"/>
</dbReference>
<sequence length="273" mass="30010">MPRIPLEDNFTDVIGKAQRGHQLTDDALAQKAGIPLADVQAVKGGEIREPALRAIAKALNLGRDSLLAHARREWYPEQPIFPRGFVMFNTPHEDMTVNSYLVWDVKTRHAAAFDTGASAVSMLDTIAAENLKLRYIFLTHTHEDHVADLPRLAATGAEVWASELEPAPHPGAKTFQENAHFHLGEISIKTLLTWGHSPGQTSYYVTGLAWPLAIVGDSLFASSMGGGQVSYEAQLRNNKQKLFKLPLDTVFACGHGPLTTIKQEKKHNPFFAG</sequence>
<evidence type="ECO:0000256" key="1">
    <source>
        <dbReference type="ARBA" id="ARBA00001947"/>
    </source>
</evidence>
<dbReference type="EC" id="3.-.-.-" evidence="6"/>
<evidence type="ECO:0000256" key="3">
    <source>
        <dbReference type="ARBA" id="ARBA00022801"/>
    </source>
</evidence>
<evidence type="ECO:0000313" key="7">
    <source>
        <dbReference type="Proteomes" id="UP000095228"/>
    </source>
</evidence>
<dbReference type="PANTHER" id="PTHR46233">
    <property type="entry name" value="HYDROXYACYLGLUTATHIONE HYDROLASE GLOC"/>
    <property type="match status" value="1"/>
</dbReference>
<name>A0A1D8AXU8_9BACT</name>
<keyword evidence="4" id="KW-0862">Zinc</keyword>
<gene>
    <name evidence="6" type="ORF">Verru16b_02784</name>
</gene>
<dbReference type="KEGG" id="obg:Verru16b_02784"/>
<keyword evidence="3 6" id="KW-0378">Hydrolase</keyword>
<proteinExistence type="predicted"/>
<evidence type="ECO:0000256" key="2">
    <source>
        <dbReference type="ARBA" id="ARBA00022723"/>
    </source>
</evidence>
<feature type="domain" description="Metallo-beta-lactamase" evidence="5">
    <location>
        <begin position="96"/>
        <end position="255"/>
    </location>
</feature>
<dbReference type="InterPro" id="IPR051453">
    <property type="entry name" value="MBL_Glyoxalase_II"/>
</dbReference>
<protein>
    <submittedName>
        <fullName evidence="6">Putative metallo-hydrolase</fullName>
        <ecNumber evidence="6">3.-.-.-</ecNumber>
    </submittedName>
</protein>
<dbReference type="InterPro" id="IPR036866">
    <property type="entry name" value="RibonucZ/Hydroxyglut_hydro"/>
</dbReference>
<dbReference type="InterPro" id="IPR001279">
    <property type="entry name" value="Metallo-B-lactamas"/>
</dbReference>